<name>A0A397JP93_9GLOM</name>
<organism evidence="2 3">
    <name type="scientific">Diversispora epigaea</name>
    <dbReference type="NCBI Taxonomy" id="1348612"/>
    <lineage>
        <taxon>Eukaryota</taxon>
        <taxon>Fungi</taxon>
        <taxon>Fungi incertae sedis</taxon>
        <taxon>Mucoromycota</taxon>
        <taxon>Glomeromycotina</taxon>
        <taxon>Glomeromycetes</taxon>
        <taxon>Diversisporales</taxon>
        <taxon>Diversisporaceae</taxon>
        <taxon>Diversispora</taxon>
    </lineage>
</organism>
<dbReference type="InterPro" id="IPR000210">
    <property type="entry name" value="BTB/POZ_dom"/>
</dbReference>
<dbReference type="SUPFAM" id="SSF54695">
    <property type="entry name" value="POZ domain"/>
    <property type="match status" value="1"/>
</dbReference>
<accession>A0A397JP93</accession>
<evidence type="ECO:0000313" key="2">
    <source>
        <dbReference type="EMBL" id="RHZ87796.1"/>
    </source>
</evidence>
<feature type="domain" description="BTB" evidence="1">
    <location>
        <begin position="11"/>
        <end position="123"/>
    </location>
</feature>
<dbReference type="STRING" id="1348612.A0A397JP93"/>
<dbReference type="PANTHER" id="PTHR14499:SF136">
    <property type="entry name" value="GH08630P"/>
    <property type="match status" value="1"/>
</dbReference>
<dbReference type="AlphaFoldDB" id="A0A397JP93"/>
<gene>
    <name evidence="2" type="ORF">Glove_30g27</name>
</gene>
<dbReference type="OrthoDB" id="10025005at2759"/>
<dbReference type="GO" id="GO:0051260">
    <property type="term" value="P:protein homooligomerization"/>
    <property type="evidence" value="ECO:0007669"/>
    <property type="project" value="InterPro"/>
</dbReference>
<protein>
    <recommendedName>
        <fullName evidence="1">BTB domain-containing protein</fullName>
    </recommendedName>
</protein>
<dbReference type="SMART" id="SM00225">
    <property type="entry name" value="BTB"/>
    <property type="match status" value="1"/>
</dbReference>
<dbReference type="InterPro" id="IPR011333">
    <property type="entry name" value="SKP1/BTB/POZ_sf"/>
</dbReference>
<proteinExistence type="predicted"/>
<keyword evidence="3" id="KW-1185">Reference proteome</keyword>
<reference evidence="2 3" key="1">
    <citation type="submission" date="2018-08" db="EMBL/GenBank/DDBJ databases">
        <title>Genome and evolution of the arbuscular mycorrhizal fungus Diversispora epigaea (formerly Glomus versiforme) and its bacterial endosymbionts.</title>
        <authorList>
            <person name="Sun X."/>
            <person name="Fei Z."/>
            <person name="Harrison M."/>
        </authorList>
    </citation>
    <scope>NUCLEOTIDE SEQUENCE [LARGE SCALE GENOMIC DNA]</scope>
    <source>
        <strain evidence="2 3">IT104</strain>
    </source>
</reference>
<dbReference type="EMBL" id="PQFF01000028">
    <property type="protein sequence ID" value="RHZ87796.1"/>
    <property type="molecule type" value="Genomic_DNA"/>
</dbReference>
<dbReference type="Gene3D" id="3.30.710.10">
    <property type="entry name" value="Potassium Channel Kv1.1, Chain A"/>
    <property type="match status" value="1"/>
</dbReference>
<dbReference type="Pfam" id="PF02214">
    <property type="entry name" value="BTB_2"/>
    <property type="match status" value="1"/>
</dbReference>
<dbReference type="PANTHER" id="PTHR14499">
    <property type="entry name" value="POTASSIUM CHANNEL TETRAMERIZATION DOMAIN-CONTAINING"/>
    <property type="match status" value="1"/>
</dbReference>
<dbReference type="InterPro" id="IPR003131">
    <property type="entry name" value="T1-type_BTB"/>
</dbReference>
<comment type="caution">
    <text evidence="2">The sequence shown here is derived from an EMBL/GenBank/DDBJ whole genome shotgun (WGS) entry which is preliminary data.</text>
</comment>
<dbReference type="Proteomes" id="UP000266861">
    <property type="component" value="Unassembled WGS sequence"/>
</dbReference>
<evidence type="ECO:0000259" key="1">
    <source>
        <dbReference type="SMART" id="SM00225"/>
    </source>
</evidence>
<sequence>MFLMMNNVNDERIILNVGGVKYETYQSTLTAYPETLLGAMFHERNKDMLHPTNGNEYFFDRNGRAFHYIMEFYRTGENLWPGENALEQCFTPVSQKELMKEFDYFQIPLDLIRVHDDVLIPDSKVLAHRLDGFVTALIESIHDMRFEFLSSVTINFYNRKKFFPGDPSTMYSLWPYIERVQKRLKPYETCGCRILDLFGIQIVEQLNLITNVKCTIKKFPSGTDLVFRFEQDVNCKEILFFSKTLE</sequence>
<evidence type="ECO:0000313" key="3">
    <source>
        <dbReference type="Proteomes" id="UP000266861"/>
    </source>
</evidence>